<reference evidence="1 2" key="1">
    <citation type="submission" date="2015-05" db="EMBL/GenBank/DDBJ databases">
        <title>Complete genome sequence of Corynebacterium epidermidicanis DSM 45586, isolated from the skin of a dog suffering from pruritus.</title>
        <authorList>
            <person name="Ruckert C."/>
            <person name="Albersmeier A."/>
            <person name="Winkler A."/>
            <person name="Tauch A."/>
        </authorList>
    </citation>
    <scope>NUCLEOTIDE SEQUENCE [LARGE SCALE GENOMIC DNA]</scope>
    <source>
        <strain evidence="1 2">DSM 45586</strain>
    </source>
</reference>
<accession>A0A0G3GV23</accession>
<protein>
    <submittedName>
        <fullName evidence="1">Uncharacterized protein</fullName>
    </submittedName>
</protein>
<dbReference type="PATRIC" id="fig|1050174.4.peg.1543"/>
<keyword evidence="2" id="KW-1185">Reference proteome</keyword>
<proteinExistence type="predicted"/>
<dbReference type="STRING" id="1050174.CEPID_07665"/>
<dbReference type="KEGG" id="cei:CEPID_07665"/>
<evidence type="ECO:0000313" key="2">
    <source>
        <dbReference type="Proteomes" id="UP000035368"/>
    </source>
</evidence>
<name>A0A0G3GV23_9CORY</name>
<sequence>MCHRCAPTPTKGSLSRRGVLSLAVAAMGVGAYEVSTRGRSVPAPTGPLFEEAQAVQVAAPVESLLRPLRPQDFAGRQPQNWGLSFPGIVSTVPPLPGKRTLALTFDACGGPKGIRGGSGLAGHVA</sequence>
<dbReference type="Proteomes" id="UP000035368">
    <property type="component" value="Chromosome"/>
</dbReference>
<organism evidence="1 2">
    <name type="scientific">Corynebacterium epidermidicanis</name>
    <dbReference type="NCBI Taxonomy" id="1050174"/>
    <lineage>
        <taxon>Bacteria</taxon>
        <taxon>Bacillati</taxon>
        <taxon>Actinomycetota</taxon>
        <taxon>Actinomycetes</taxon>
        <taxon>Mycobacteriales</taxon>
        <taxon>Corynebacteriaceae</taxon>
        <taxon>Corynebacterium</taxon>
    </lineage>
</organism>
<dbReference type="AlphaFoldDB" id="A0A0G3GV23"/>
<evidence type="ECO:0000313" key="1">
    <source>
        <dbReference type="EMBL" id="AKK03383.1"/>
    </source>
</evidence>
<dbReference type="EMBL" id="CP011541">
    <property type="protein sequence ID" value="AKK03383.1"/>
    <property type="molecule type" value="Genomic_DNA"/>
</dbReference>
<gene>
    <name evidence="1" type="ORF">CEPID_07665</name>
</gene>
<dbReference type="RefSeq" id="WP_236684224.1">
    <property type="nucleotide sequence ID" value="NZ_CP011541.1"/>
</dbReference>